<name>A0ABS8PY00_9BACT</name>
<reference evidence="5 6" key="1">
    <citation type="submission" date="2021-11" db="EMBL/GenBank/DDBJ databases">
        <title>Genomic of Niabella pedocola.</title>
        <authorList>
            <person name="Wu T."/>
        </authorList>
    </citation>
    <scope>NUCLEOTIDE SEQUENCE [LARGE SCALE GENOMIC DNA]</scope>
    <source>
        <strain evidence="5 6">JCM 31011</strain>
    </source>
</reference>
<dbReference type="SUPFAM" id="SSF46689">
    <property type="entry name" value="Homeodomain-like"/>
    <property type="match status" value="2"/>
</dbReference>
<sequence length="295" mass="33994">MKSFNSENAQKKMEGFAGQLTYILPQAKVRFCAQHIFCKKLYITDIGYYPNAALHERERQQGCAQYILIYCVKGRGWYASGKHHYTVNPNEFFIIPAGTAHHYGADVNDPWSIYWLHFSGSDADFYYRFLTKAQGKAPANAVVNTSRQLIFYDMLQHLELMDNTDNIFYSCSFVHAYLASFQNTQIKRTANEKDIIQQCIQFMKQNLDKPLRLDEISAAVGLSASHLSSLFKKQVKSSPVHLFTSLKIQKACQMLMDSSHNIKTISYSLGYEDQYHFSRVFKKIMGIAPKHFKNK</sequence>
<dbReference type="InterPro" id="IPR020449">
    <property type="entry name" value="Tscrpt_reg_AraC-type_HTH"/>
</dbReference>
<dbReference type="PANTHER" id="PTHR43280:SF30">
    <property type="entry name" value="MMSAB OPERON REGULATORY PROTEIN"/>
    <property type="match status" value="1"/>
</dbReference>
<dbReference type="CDD" id="cd06986">
    <property type="entry name" value="cupin_MmsR-like_N"/>
    <property type="match status" value="1"/>
</dbReference>
<dbReference type="PROSITE" id="PS00041">
    <property type="entry name" value="HTH_ARAC_FAMILY_1"/>
    <property type="match status" value="1"/>
</dbReference>
<dbReference type="InterPro" id="IPR003313">
    <property type="entry name" value="AraC-bd"/>
</dbReference>
<dbReference type="RefSeq" id="WP_231008226.1">
    <property type="nucleotide sequence ID" value="NZ_JAJNEC010000007.1"/>
</dbReference>
<dbReference type="EMBL" id="JAJNEC010000007">
    <property type="protein sequence ID" value="MCD2425674.1"/>
    <property type="molecule type" value="Genomic_DNA"/>
</dbReference>
<keyword evidence="6" id="KW-1185">Reference proteome</keyword>
<dbReference type="PRINTS" id="PR00032">
    <property type="entry name" value="HTHARAC"/>
</dbReference>
<dbReference type="Gene3D" id="2.60.120.280">
    <property type="entry name" value="Regulatory protein AraC"/>
    <property type="match status" value="1"/>
</dbReference>
<comment type="caution">
    <text evidence="5">The sequence shown here is derived from an EMBL/GenBank/DDBJ whole genome shotgun (WGS) entry which is preliminary data.</text>
</comment>
<dbReference type="InterPro" id="IPR009057">
    <property type="entry name" value="Homeodomain-like_sf"/>
</dbReference>
<evidence type="ECO:0000256" key="3">
    <source>
        <dbReference type="ARBA" id="ARBA00023163"/>
    </source>
</evidence>
<evidence type="ECO:0000313" key="5">
    <source>
        <dbReference type="EMBL" id="MCD2425674.1"/>
    </source>
</evidence>
<keyword evidence="1" id="KW-0805">Transcription regulation</keyword>
<evidence type="ECO:0000256" key="2">
    <source>
        <dbReference type="ARBA" id="ARBA00023125"/>
    </source>
</evidence>
<dbReference type="SMART" id="SM00342">
    <property type="entry name" value="HTH_ARAC"/>
    <property type="match status" value="1"/>
</dbReference>
<dbReference type="InterPro" id="IPR018062">
    <property type="entry name" value="HTH_AraC-typ_CS"/>
</dbReference>
<keyword evidence="3" id="KW-0804">Transcription</keyword>
<organism evidence="5 6">
    <name type="scientific">Niabella pedocola</name>
    <dbReference type="NCBI Taxonomy" id="1752077"/>
    <lineage>
        <taxon>Bacteria</taxon>
        <taxon>Pseudomonadati</taxon>
        <taxon>Bacteroidota</taxon>
        <taxon>Chitinophagia</taxon>
        <taxon>Chitinophagales</taxon>
        <taxon>Chitinophagaceae</taxon>
        <taxon>Niabella</taxon>
    </lineage>
</organism>
<evidence type="ECO:0000256" key="1">
    <source>
        <dbReference type="ARBA" id="ARBA00023015"/>
    </source>
</evidence>
<dbReference type="InterPro" id="IPR018060">
    <property type="entry name" value="HTH_AraC"/>
</dbReference>
<evidence type="ECO:0000259" key="4">
    <source>
        <dbReference type="PROSITE" id="PS01124"/>
    </source>
</evidence>
<keyword evidence="2" id="KW-0238">DNA-binding</keyword>
<dbReference type="PROSITE" id="PS01124">
    <property type="entry name" value="HTH_ARAC_FAMILY_2"/>
    <property type="match status" value="1"/>
</dbReference>
<dbReference type="PANTHER" id="PTHR43280">
    <property type="entry name" value="ARAC-FAMILY TRANSCRIPTIONAL REGULATOR"/>
    <property type="match status" value="1"/>
</dbReference>
<accession>A0ABS8PY00</accession>
<dbReference type="Pfam" id="PF12833">
    <property type="entry name" value="HTH_18"/>
    <property type="match status" value="1"/>
</dbReference>
<feature type="domain" description="HTH araC/xylS-type" evidence="4">
    <location>
        <begin position="197"/>
        <end position="295"/>
    </location>
</feature>
<dbReference type="InterPro" id="IPR037923">
    <property type="entry name" value="HTH-like"/>
</dbReference>
<proteinExistence type="predicted"/>
<dbReference type="Gene3D" id="1.10.10.60">
    <property type="entry name" value="Homeodomain-like"/>
    <property type="match status" value="2"/>
</dbReference>
<dbReference type="Proteomes" id="UP001199816">
    <property type="component" value="Unassembled WGS sequence"/>
</dbReference>
<dbReference type="SUPFAM" id="SSF51215">
    <property type="entry name" value="Regulatory protein AraC"/>
    <property type="match status" value="1"/>
</dbReference>
<dbReference type="Pfam" id="PF02311">
    <property type="entry name" value="AraC_binding"/>
    <property type="match status" value="1"/>
</dbReference>
<protein>
    <submittedName>
        <fullName evidence="5">AraC family transcriptional regulator</fullName>
    </submittedName>
</protein>
<evidence type="ECO:0000313" key="6">
    <source>
        <dbReference type="Proteomes" id="UP001199816"/>
    </source>
</evidence>
<gene>
    <name evidence="5" type="ORF">LQ567_23015</name>
</gene>